<reference evidence="2 3" key="1">
    <citation type="submission" date="2022-04" db="EMBL/GenBank/DDBJ databases">
        <title>Leucobacter sp. isolated from rhizosphere of onion.</title>
        <authorList>
            <person name="Won M."/>
            <person name="Lee C.-M."/>
            <person name="Woen H.-Y."/>
            <person name="Kwon S.-W."/>
        </authorList>
    </citation>
    <scope>NUCLEOTIDE SEQUENCE [LARGE SCALE GENOMIC DNA]</scope>
    <source>
        <strain evidence="2 3">H25R-14</strain>
    </source>
</reference>
<dbReference type="SMART" id="SM00347">
    <property type="entry name" value="HTH_MARR"/>
    <property type="match status" value="1"/>
</dbReference>
<evidence type="ECO:0000259" key="1">
    <source>
        <dbReference type="PROSITE" id="PS50995"/>
    </source>
</evidence>
<gene>
    <name evidence="2" type="ORF">MUN76_11655</name>
</gene>
<feature type="domain" description="HTH marR-type" evidence="1">
    <location>
        <begin position="1"/>
        <end position="137"/>
    </location>
</feature>
<dbReference type="RefSeq" id="WP_244684855.1">
    <property type="nucleotide sequence ID" value="NZ_CP095043.1"/>
</dbReference>
<sequence length="142" mass="15559">MPSTQQPYAEIADLTIDIAREIRLRGHATLNQTESQVMRHLHQHPGSTPSHIAAGTGLIRANVSPALRRLRSLGYVSSDTDPNDARSVRVTPTALAQDTLDSLRASWSESVQEAWPADIDPSETVVALQRLLHGLIRTRNAP</sequence>
<dbReference type="InterPro" id="IPR036390">
    <property type="entry name" value="WH_DNA-bd_sf"/>
</dbReference>
<proteinExistence type="predicted"/>
<dbReference type="Proteomes" id="UP000831775">
    <property type="component" value="Chromosome"/>
</dbReference>
<dbReference type="SUPFAM" id="SSF46785">
    <property type="entry name" value="Winged helix' DNA-binding domain"/>
    <property type="match status" value="1"/>
</dbReference>
<dbReference type="PANTHER" id="PTHR33164:SF43">
    <property type="entry name" value="HTH-TYPE TRANSCRIPTIONAL REPRESSOR YETL"/>
    <property type="match status" value="1"/>
</dbReference>
<dbReference type="PROSITE" id="PS50995">
    <property type="entry name" value="HTH_MARR_2"/>
    <property type="match status" value="1"/>
</dbReference>
<dbReference type="InterPro" id="IPR039422">
    <property type="entry name" value="MarR/SlyA-like"/>
</dbReference>
<dbReference type="Pfam" id="PF12802">
    <property type="entry name" value="MarR_2"/>
    <property type="match status" value="1"/>
</dbReference>
<evidence type="ECO:0000313" key="2">
    <source>
        <dbReference type="EMBL" id="UOQ59699.1"/>
    </source>
</evidence>
<keyword evidence="3" id="KW-1185">Reference proteome</keyword>
<dbReference type="EMBL" id="CP095043">
    <property type="protein sequence ID" value="UOQ59699.1"/>
    <property type="molecule type" value="Genomic_DNA"/>
</dbReference>
<name>A0ABY4FU66_9MICO</name>
<protein>
    <submittedName>
        <fullName evidence="2">MarR family winged helix-turn-helix transcriptional regulator</fullName>
    </submittedName>
</protein>
<accession>A0ABY4FU66</accession>
<dbReference type="Gene3D" id="1.10.10.10">
    <property type="entry name" value="Winged helix-like DNA-binding domain superfamily/Winged helix DNA-binding domain"/>
    <property type="match status" value="1"/>
</dbReference>
<dbReference type="PANTHER" id="PTHR33164">
    <property type="entry name" value="TRANSCRIPTIONAL REGULATOR, MARR FAMILY"/>
    <property type="match status" value="1"/>
</dbReference>
<dbReference type="InterPro" id="IPR036388">
    <property type="entry name" value="WH-like_DNA-bd_sf"/>
</dbReference>
<evidence type="ECO:0000313" key="3">
    <source>
        <dbReference type="Proteomes" id="UP000831775"/>
    </source>
</evidence>
<organism evidence="2 3">
    <name type="scientific">Leucobacter rhizosphaerae</name>
    <dbReference type="NCBI Taxonomy" id="2932245"/>
    <lineage>
        <taxon>Bacteria</taxon>
        <taxon>Bacillati</taxon>
        <taxon>Actinomycetota</taxon>
        <taxon>Actinomycetes</taxon>
        <taxon>Micrococcales</taxon>
        <taxon>Microbacteriaceae</taxon>
        <taxon>Leucobacter</taxon>
    </lineage>
</organism>
<dbReference type="InterPro" id="IPR000835">
    <property type="entry name" value="HTH_MarR-typ"/>
</dbReference>